<gene>
    <name evidence="4" type="ORF">C4F49_10360</name>
</gene>
<dbReference type="Pfam" id="PF07715">
    <property type="entry name" value="Plug"/>
    <property type="match status" value="1"/>
</dbReference>
<keyword evidence="5" id="KW-1185">Reference proteome</keyword>
<dbReference type="NCBIfam" id="TIGR04057">
    <property type="entry name" value="SusC_RagA_signa"/>
    <property type="match status" value="1"/>
</dbReference>
<dbReference type="GO" id="GO:0044718">
    <property type="term" value="P:siderophore transmembrane transport"/>
    <property type="evidence" value="ECO:0007669"/>
    <property type="project" value="TreeGrafter"/>
</dbReference>
<dbReference type="InterPro" id="IPR012910">
    <property type="entry name" value="Plug_dom"/>
</dbReference>
<comment type="caution">
    <text evidence="4">The sequence shown here is derived from an EMBL/GenBank/DDBJ whole genome shotgun (WGS) entry which is preliminary data.</text>
</comment>
<dbReference type="SUPFAM" id="SSF56935">
    <property type="entry name" value="Porins"/>
    <property type="match status" value="1"/>
</dbReference>
<keyword evidence="2" id="KW-0472">Membrane</keyword>
<feature type="domain" description="TonB-dependent receptor plug" evidence="3">
    <location>
        <begin position="84"/>
        <end position="197"/>
    </location>
</feature>
<keyword evidence="2" id="KW-0812">Transmembrane</keyword>
<protein>
    <recommendedName>
        <fullName evidence="3">TonB-dependent receptor plug domain-containing protein</fullName>
    </recommendedName>
</protein>
<dbReference type="PANTHER" id="PTHR30069">
    <property type="entry name" value="TONB-DEPENDENT OUTER MEMBRANE RECEPTOR"/>
    <property type="match status" value="1"/>
</dbReference>
<organism evidence="4 5">
    <name type="scientific">Sphingobacterium hungaricum</name>
    <dbReference type="NCBI Taxonomy" id="2082723"/>
    <lineage>
        <taxon>Bacteria</taxon>
        <taxon>Pseudomonadati</taxon>
        <taxon>Bacteroidota</taxon>
        <taxon>Sphingobacteriia</taxon>
        <taxon>Sphingobacteriales</taxon>
        <taxon>Sphingobacteriaceae</taxon>
        <taxon>Sphingobacterium</taxon>
    </lineage>
</organism>
<reference evidence="4" key="1">
    <citation type="submission" date="2018-02" db="EMBL/GenBank/DDBJ databases">
        <authorList>
            <person name="Vasarhelyi B.M."/>
            <person name="Deshmukh S."/>
            <person name="Balint B."/>
            <person name="Kukolya J."/>
        </authorList>
    </citation>
    <scope>NUCLEOTIDE SEQUENCE</scope>
    <source>
        <strain evidence="4">KB22</strain>
    </source>
</reference>
<keyword evidence="2" id="KW-0813">Transport</keyword>
<dbReference type="PANTHER" id="PTHR30069:SF29">
    <property type="entry name" value="HEMOGLOBIN AND HEMOGLOBIN-HAPTOGLOBIN-BINDING PROTEIN 1-RELATED"/>
    <property type="match status" value="1"/>
</dbReference>
<evidence type="ECO:0000256" key="1">
    <source>
        <dbReference type="ARBA" id="ARBA00022729"/>
    </source>
</evidence>
<dbReference type="SUPFAM" id="SSF49464">
    <property type="entry name" value="Carboxypeptidase regulatory domain-like"/>
    <property type="match status" value="1"/>
</dbReference>
<accession>A0A928UW67</accession>
<comment type="subcellular location">
    <subcellularLocation>
        <location evidence="2">Cell outer membrane</location>
        <topology evidence="2">Multi-pass membrane protein</topology>
    </subcellularLocation>
</comment>
<dbReference type="InterPro" id="IPR037066">
    <property type="entry name" value="Plug_dom_sf"/>
</dbReference>
<dbReference type="Proteomes" id="UP000616201">
    <property type="component" value="Unassembled WGS sequence"/>
</dbReference>
<sequence length="241" mass="25204">MDVNNNPIAGVSVLVKGTNIASSTSDKGDFRISSPQSNQLLVFSAVGYQTQEVAASQSELNIVLQIADNDLEEVIVVGFGTSIKKDLTGNIARVKGDDVEGMPVVNLTSALQGRAAGVMVESNNGKVGEGVKVRVRGSGSLTASSSPLYVIDGIPIADDGISSNALADINFNDVESFDILKDASAAAIYGSRAANGVVLITTRKGSSGKTKFNFSSQFGKNSPTRHREFLNAEQYVNVSSV</sequence>
<evidence type="ECO:0000313" key="4">
    <source>
        <dbReference type="EMBL" id="MBE8714083.1"/>
    </source>
</evidence>
<dbReference type="PROSITE" id="PS52016">
    <property type="entry name" value="TONB_DEPENDENT_REC_3"/>
    <property type="match status" value="1"/>
</dbReference>
<evidence type="ECO:0000256" key="2">
    <source>
        <dbReference type="PROSITE-ProRule" id="PRU01360"/>
    </source>
</evidence>
<keyword evidence="2" id="KW-0998">Cell outer membrane</keyword>
<dbReference type="EMBL" id="PRDK01000005">
    <property type="protein sequence ID" value="MBE8714083.1"/>
    <property type="molecule type" value="Genomic_DNA"/>
</dbReference>
<dbReference type="Gene3D" id="2.170.130.10">
    <property type="entry name" value="TonB-dependent receptor, plug domain"/>
    <property type="match status" value="1"/>
</dbReference>
<dbReference type="GO" id="GO:0015344">
    <property type="term" value="F:siderophore uptake transmembrane transporter activity"/>
    <property type="evidence" value="ECO:0007669"/>
    <property type="project" value="TreeGrafter"/>
</dbReference>
<dbReference type="AlphaFoldDB" id="A0A928UW67"/>
<dbReference type="InterPro" id="IPR023997">
    <property type="entry name" value="TonB-dep_OMP_SusC/RagA_CS"/>
</dbReference>
<dbReference type="GO" id="GO:0009279">
    <property type="term" value="C:cell outer membrane"/>
    <property type="evidence" value="ECO:0007669"/>
    <property type="project" value="UniProtKB-SubCell"/>
</dbReference>
<evidence type="ECO:0000259" key="3">
    <source>
        <dbReference type="Pfam" id="PF07715"/>
    </source>
</evidence>
<dbReference type="Gene3D" id="2.60.40.1120">
    <property type="entry name" value="Carboxypeptidase-like, regulatory domain"/>
    <property type="match status" value="1"/>
</dbReference>
<keyword evidence="1" id="KW-0732">Signal</keyword>
<dbReference type="Pfam" id="PF13715">
    <property type="entry name" value="CarbopepD_reg_2"/>
    <property type="match status" value="1"/>
</dbReference>
<evidence type="ECO:0000313" key="5">
    <source>
        <dbReference type="Proteomes" id="UP000616201"/>
    </source>
</evidence>
<comment type="similarity">
    <text evidence="2">Belongs to the TonB-dependent receptor family.</text>
</comment>
<keyword evidence="2" id="KW-1134">Transmembrane beta strand</keyword>
<proteinExistence type="inferred from homology"/>
<dbReference type="InterPro" id="IPR008969">
    <property type="entry name" value="CarboxyPept-like_regulatory"/>
</dbReference>
<dbReference type="InterPro" id="IPR039426">
    <property type="entry name" value="TonB-dep_rcpt-like"/>
</dbReference>
<name>A0A928UW67_9SPHI</name>